<name>X1TFD6_9ZZZZ</name>
<dbReference type="AlphaFoldDB" id="X1TFD6"/>
<feature type="non-terminal residue" evidence="1">
    <location>
        <position position="1"/>
    </location>
</feature>
<dbReference type="InterPro" id="IPR036188">
    <property type="entry name" value="FAD/NAD-bd_sf"/>
</dbReference>
<gene>
    <name evidence="1" type="ORF">S12H4_17639</name>
</gene>
<comment type="caution">
    <text evidence="1">The sequence shown here is derived from an EMBL/GenBank/DDBJ whole genome shotgun (WGS) entry which is preliminary data.</text>
</comment>
<proteinExistence type="predicted"/>
<evidence type="ECO:0000313" key="1">
    <source>
        <dbReference type="EMBL" id="GAI86315.1"/>
    </source>
</evidence>
<dbReference type="EMBL" id="BARW01008643">
    <property type="protein sequence ID" value="GAI86315.1"/>
    <property type="molecule type" value="Genomic_DNA"/>
</dbReference>
<protein>
    <recommendedName>
        <fullName evidence="2">FAD/NAD(P)-binding domain-containing protein</fullName>
    </recommendedName>
</protein>
<organism evidence="1">
    <name type="scientific">marine sediment metagenome</name>
    <dbReference type="NCBI Taxonomy" id="412755"/>
    <lineage>
        <taxon>unclassified sequences</taxon>
        <taxon>metagenomes</taxon>
        <taxon>ecological metagenomes</taxon>
    </lineage>
</organism>
<dbReference type="Gene3D" id="3.50.50.60">
    <property type="entry name" value="FAD/NAD(P)-binding domain"/>
    <property type="match status" value="1"/>
</dbReference>
<dbReference type="SUPFAM" id="SSF51905">
    <property type="entry name" value="FAD/NAD(P)-binding domain"/>
    <property type="match status" value="1"/>
</dbReference>
<reference evidence="1" key="1">
    <citation type="journal article" date="2014" name="Front. Microbiol.">
        <title>High frequency of phylogenetically diverse reductive dehalogenase-homologous genes in deep subseafloor sedimentary metagenomes.</title>
        <authorList>
            <person name="Kawai M."/>
            <person name="Futagami T."/>
            <person name="Toyoda A."/>
            <person name="Takaki Y."/>
            <person name="Nishi S."/>
            <person name="Hori S."/>
            <person name="Arai W."/>
            <person name="Tsubouchi T."/>
            <person name="Morono Y."/>
            <person name="Uchiyama I."/>
            <person name="Ito T."/>
            <person name="Fujiyama A."/>
            <person name="Inagaki F."/>
            <person name="Takami H."/>
        </authorList>
    </citation>
    <scope>NUCLEOTIDE SEQUENCE</scope>
    <source>
        <strain evidence="1">Expedition CK06-06</strain>
    </source>
</reference>
<accession>X1TFD6</accession>
<sequence>SHPKVFAAGDARNGASLVVTAIHSGRQAAEAMHAYLVKS</sequence>
<evidence type="ECO:0008006" key="2">
    <source>
        <dbReference type="Google" id="ProtNLM"/>
    </source>
</evidence>